<reference evidence="2 3" key="1">
    <citation type="submission" date="2018-05" db="EMBL/GenBank/DDBJ databases">
        <authorList>
            <consortium name="PulseNet: The National Subtyping Network for Foodborne Disease Surveillance"/>
            <person name="Tarr C.L."/>
            <person name="Trees E."/>
            <person name="Katz L.S."/>
            <person name="Carleton-Romer H.A."/>
            <person name="Stroika S."/>
            <person name="Kucerova Z."/>
            <person name="Roache K.F."/>
            <person name="Sabol A.L."/>
            <person name="Besser J."/>
            <person name="Gerner-Smidt P."/>
        </authorList>
    </citation>
    <scope>NUCLEOTIDE SEQUENCE [LARGE SCALE GENOMIC DNA]</scope>
    <source>
        <strain evidence="2 3">PNUSAC001435</strain>
    </source>
</reference>
<dbReference type="EMBL" id="AACBVJ010000018">
    <property type="protein sequence ID" value="EAJ9198134.1"/>
    <property type="molecule type" value="Genomic_DNA"/>
</dbReference>
<comment type="caution">
    <text evidence="2">The sequence shown here is derived from an EMBL/GenBank/DDBJ whole genome shotgun (WGS) entry which is preliminary data.</text>
</comment>
<keyword evidence="1" id="KW-1133">Transmembrane helix</keyword>
<keyword evidence="1" id="KW-0812">Transmembrane</keyword>
<proteinExistence type="predicted"/>
<keyword evidence="1" id="KW-0472">Membrane</keyword>
<evidence type="ECO:0000313" key="3">
    <source>
        <dbReference type="Proteomes" id="UP000382436"/>
    </source>
</evidence>
<evidence type="ECO:0000256" key="1">
    <source>
        <dbReference type="SAM" id="Phobius"/>
    </source>
</evidence>
<sequence length="111" mass="12409">MKGIAMDKAHLITYLISLAFIVSGLIVCCILYLFKDKINKITPDNIDNINLNVKDFIEKNICGGSSTIDRSFTTNFGDYSSISGNASSSTNYFIDPTYSYMPENIYHSNQD</sequence>
<accession>A0A690LGW5</accession>
<protein>
    <submittedName>
        <fullName evidence="2">Uncharacterized protein</fullName>
    </submittedName>
</protein>
<dbReference type="Proteomes" id="UP000382436">
    <property type="component" value="Unassembled WGS sequence"/>
</dbReference>
<gene>
    <name evidence="2" type="ORF">BZ274_08200</name>
</gene>
<feature type="transmembrane region" description="Helical" evidence="1">
    <location>
        <begin position="12"/>
        <end position="34"/>
    </location>
</feature>
<dbReference type="AlphaFoldDB" id="A0A690LGW5"/>
<organism evidence="2 3">
    <name type="scientific">Campylobacter coli</name>
    <dbReference type="NCBI Taxonomy" id="195"/>
    <lineage>
        <taxon>Bacteria</taxon>
        <taxon>Pseudomonadati</taxon>
        <taxon>Campylobacterota</taxon>
        <taxon>Epsilonproteobacteria</taxon>
        <taxon>Campylobacterales</taxon>
        <taxon>Campylobacteraceae</taxon>
        <taxon>Campylobacter</taxon>
    </lineage>
</organism>
<evidence type="ECO:0000313" key="2">
    <source>
        <dbReference type="EMBL" id="EAJ9198134.1"/>
    </source>
</evidence>
<name>A0A690LGW5_CAMCO</name>